<dbReference type="STRING" id="370438.PTH_2017"/>
<dbReference type="Proteomes" id="UP000006556">
    <property type="component" value="Chromosome"/>
</dbReference>
<keyword evidence="4" id="KW-0067">ATP-binding</keyword>
<keyword evidence="1" id="KW-0547">Nucleotide-binding</keyword>
<protein>
    <submittedName>
        <fullName evidence="7">Superfamily II RNA helicase, superfamily II RNA helicase</fullName>
    </submittedName>
</protein>
<dbReference type="CDD" id="cd18795">
    <property type="entry name" value="SF2_C_Ski2"/>
    <property type="match status" value="1"/>
</dbReference>
<dbReference type="HOGENOM" id="CLU_002902_4_1_9"/>
<sequence length="514" mass="59462">MLELPELPCGEIIELIQDKLPALFFVFSRGRTEMLAQELGREWDFLDAKEKRILGRQVRAAEAEHPGTFSGSGWRNLRRLLYQGIAYHHAGLLPPVKYLVEKLYSQRLLWVVFCTETFAAGVNFPAASAIFDSTRKWDGRDFRILQNREFFQMAGRAGRRGFDRVGHAFIRVDSRFPEQTGFFNEKEIEPVSGRLVISPNTVLSLLRYKTDGEIDRFLNENFKMYQIKRRKKHLEQEVKKYEERIASIEASLCPESRTFACPVERIKARRHLKRLRWRGKKKERELLQKQLASFAPKKCPDNERCRAALELLKHTRNRFQLLTNEYNEVSAQADSIFTEFQEVRDILEKLGYVKGREFYPRGIFALELHVQEILVTELAFSGLIEDADPAEAAAVLAGVELIPGRHSRAVRMELPALHEAGLLRRNLRKMGVPDRFCIWSDFPGPLAYAWYNGASFSELLEMSSLQPGDLFSIFRREIDLLRQIERAASGNPALAQKARLIRERLDRDEVALTF</sequence>
<evidence type="ECO:0000256" key="1">
    <source>
        <dbReference type="ARBA" id="ARBA00022741"/>
    </source>
</evidence>
<dbReference type="Gene3D" id="1.10.3380.30">
    <property type="match status" value="2"/>
</dbReference>
<dbReference type="InterPro" id="IPR027417">
    <property type="entry name" value="P-loop_NTPase"/>
</dbReference>
<dbReference type="SUPFAM" id="SSF52540">
    <property type="entry name" value="P-loop containing nucleoside triphosphate hydrolases"/>
    <property type="match status" value="1"/>
</dbReference>
<organism evidence="7 8">
    <name type="scientific">Pelotomaculum thermopropionicum (strain DSM 13744 / JCM 10971 / SI)</name>
    <dbReference type="NCBI Taxonomy" id="370438"/>
    <lineage>
        <taxon>Bacteria</taxon>
        <taxon>Bacillati</taxon>
        <taxon>Bacillota</taxon>
        <taxon>Clostridia</taxon>
        <taxon>Eubacteriales</taxon>
        <taxon>Desulfotomaculaceae</taxon>
        <taxon>Pelotomaculum</taxon>
    </lineage>
</organism>
<evidence type="ECO:0000256" key="5">
    <source>
        <dbReference type="SAM" id="Coils"/>
    </source>
</evidence>
<evidence type="ECO:0000256" key="4">
    <source>
        <dbReference type="ARBA" id="ARBA00022840"/>
    </source>
</evidence>
<feature type="coiled-coil region" evidence="5">
    <location>
        <begin position="224"/>
        <end position="251"/>
    </location>
</feature>
<proteinExistence type="predicted"/>
<name>A5D0M8_PELTS</name>
<dbReference type="SMART" id="SM01142">
    <property type="entry name" value="DSHCT"/>
    <property type="match status" value="1"/>
</dbReference>
<dbReference type="GO" id="GO:0016787">
    <property type="term" value="F:hydrolase activity"/>
    <property type="evidence" value="ECO:0007669"/>
    <property type="project" value="UniProtKB-KW"/>
</dbReference>
<dbReference type="Gene3D" id="3.40.50.300">
    <property type="entry name" value="P-loop containing nucleotide triphosphate hydrolases"/>
    <property type="match status" value="1"/>
</dbReference>
<dbReference type="Pfam" id="PF08148">
    <property type="entry name" value="DSHCT"/>
    <property type="match status" value="1"/>
</dbReference>
<dbReference type="InterPro" id="IPR001650">
    <property type="entry name" value="Helicase_C-like"/>
</dbReference>
<keyword evidence="5" id="KW-0175">Coiled coil</keyword>
<dbReference type="GO" id="GO:0004386">
    <property type="term" value="F:helicase activity"/>
    <property type="evidence" value="ECO:0007669"/>
    <property type="project" value="UniProtKB-KW"/>
</dbReference>
<feature type="domain" description="Helicase C-terminal" evidence="6">
    <location>
        <begin position="11"/>
        <end position="206"/>
    </location>
</feature>
<evidence type="ECO:0000313" key="7">
    <source>
        <dbReference type="EMBL" id="BAF60198.1"/>
    </source>
</evidence>
<evidence type="ECO:0000256" key="2">
    <source>
        <dbReference type="ARBA" id="ARBA00022801"/>
    </source>
</evidence>
<dbReference type="AlphaFoldDB" id="A5D0M8"/>
<accession>A5D0M8</accession>
<dbReference type="GO" id="GO:0005524">
    <property type="term" value="F:ATP binding"/>
    <property type="evidence" value="ECO:0007669"/>
    <property type="project" value="UniProtKB-KW"/>
</dbReference>
<dbReference type="PANTHER" id="PTHR12131">
    <property type="entry name" value="ATP-DEPENDENT RNA AND DNA HELICASE"/>
    <property type="match status" value="1"/>
</dbReference>
<keyword evidence="2" id="KW-0378">Hydrolase</keyword>
<keyword evidence="8" id="KW-1185">Reference proteome</keyword>
<evidence type="ECO:0000256" key="3">
    <source>
        <dbReference type="ARBA" id="ARBA00022806"/>
    </source>
</evidence>
<dbReference type="PROSITE" id="PS51194">
    <property type="entry name" value="HELICASE_CTER"/>
    <property type="match status" value="1"/>
</dbReference>
<dbReference type="SMART" id="SM00490">
    <property type="entry name" value="HELICc"/>
    <property type="match status" value="1"/>
</dbReference>
<dbReference type="KEGG" id="pth:PTH_2017"/>
<dbReference type="InterPro" id="IPR050699">
    <property type="entry name" value="RNA-DNA_Helicase"/>
</dbReference>
<keyword evidence="3 7" id="KW-0347">Helicase</keyword>
<gene>
    <name evidence="7" type="ordered locus">PTH_2017</name>
</gene>
<dbReference type="EMBL" id="AP009389">
    <property type="protein sequence ID" value="BAF60198.1"/>
    <property type="molecule type" value="Genomic_DNA"/>
</dbReference>
<dbReference type="PANTHER" id="PTHR12131:SF1">
    <property type="entry name" value="ATP-DEPENDENT RNA HELICASE SUPV3L1, MITOCHONDRIAL-RELATED"/>
    <property type="match status" value="1"/>
</dbReference>
<evidence type="ECO:0000313" key="8">
    <source>
        <dbReference type="Proteomes" id="UP000006556"/>
    </source>
</evidence>
<evidence type="ECO:0000259" key="6">
    <source>
        <dbReference type="PROSITE" id="PS51194"/>
    </source>
</evidence>
<dbReference type="eggNOG" id="COG4581">
    <property type="taxonomic scope" value="Bacteria"/>
</dbReference>
<dbReference type="InterPro" id="IPR012961">
    <property type="entry name" value="Ski2/MTR4_C"/>
</dbReference>
<reference evidence="8" key="1">
    <citation type="journal article" date="2008" name="Genome Res.">
        <title>The genome of Pelotomaculum thermopropionicum reveals niche-associated evolution in anaerobic microbiota.</title>
        <authorList>
            <person name="Kosaka T."/>
            <person name="Kato S."/>
            <person name="Shimoyama T."/>
            <person name="Ishii S."/>
            <person name="Abe T."/>
            <person name="Watanabe K."/>
        </authorList>
    </citation>
    <scope>NUCLEOTIDE SEQUENCE [LARGE SCALE GENOMIC DNA]</scope>
    <source>
        <strain evidence="8">DSM 13744 / JCM 10971 / SI</strain>
    </source>
</reference>